<dbReference type="PANTHER" id="PTHR36919:SF2">
    <property type="entry name" value="BLL6627 PROTEIN"/>
    <property type="match status" value="1"/>
</dbReference>
<gene>
    <name evidence="3" type="ORF">E0W69_012330</name>
</gene>
<evidence type="ECO:0000313" key="4">
    <source>
        <dbReference type="Proteomes" id="UP000292424"/>
    </source>
</evidence>
<evidence type="ECO:0000259" key="2">
    <source>
        <dbReference type="Pfam" id="PF09917"/>
    </source>
</evidence>
<keyword evidence="1" id="KW-0732">Signal</keyword>
<dbReference type="Pfam" id="PF09917">
    <property type="entry name" value="DUF2147"/>
    <property type="match status" value="1"/>
</dbReference>
<evidence type="ECO:0000256" key="1">
    <source>
        <dbReference type="SAM" id="SignalP"/>
    </source>
</evidence>
<proteinExistence type="predicted"/>
<dbReference type="Gene3D" id="2.40.128.520">
    <property type="match status" value="1"/>
</dbReference>
<feature type="domain" description="DUF2147" evidence="2">
    <location>
        <begin position="29"/>
        <end position="143"/>
    </location>
</feature>
<dbReference type="AlphaFoldDB" id="A0A5P2G2K1"/>
<evidence type="ECO:0000313" key="3">
    <source>
        <dbReference type="EMBL" id="QES89417.1"/>
    </source>
</evidence>
<dbReference type="RefSeq" id="WP_131330362.1">
    <property type="nucleotide sequence ID" value="NZ_CP044016.1"/>
</dbReference>
<feature type="signal peptide" evidence="1">
    <location>
        <begin position="1"/>
        <end position="22"/>
    </location>
</feature>
<feature type="chain" id="PRO_5024302461" evidence="1">
    <location>
        <begin position="23"/>
        <end position="146"/>
    </location>
</feature>
<organism evidence="3 4">
    <name type="scientific">Rhizosphaericola mali</name>
    <dbReference type="NCBI Taxonomy" id="2545455"/>
    <lineage>
        <taxon>Bacteria</taxon>
        <taxon>Pseudomonadati</taxon>
        <taxon>Bacteroidota</taxon>
        <taxon>Chitinophagia</taxon>
        <taxon>Chitinophagales</taxon>
        <taxon>Chitinophagaceae</taxon>
        <taxon>Rhizosphaericola</taxon>
    </lineage>
</organism>
<reference evidence="3 4" key="1">
    <citation type="submission" date="2019-09" db="EMBL/GenBank/DDBJ databases">
        <title>Complete genome sequence of Arachidicoccus sp. B3-10 isolated from apple orchard soil.</title>
        <authorList>
            <person name="Kim H.S."/>
            <person name="Han K.-I."/>
            <person name="Suh M.K."/>
            <person name="Lee K.C."/>
            <person name="Eom M.K."/>
            <person name="Kim J.-S."/>
            <person name="Kang S.W."/>
            <person name="Sin Y."/>
            <person name="Lee J.-S."/>
        </authorList>
    </citation>
    <scope>NUCLEOTIDE SEQUENCE [LARGE SCALE GENOMIC DNA]</scope>
    <source>
        <strain evidence="3 4">B3-10</strain>
    </source>
</reference>
<dbReference type="EMBL" id="CP044016">
    <property type="protein sequence ID" value="QES89417.1"/>
    <property type="molecule type" value="Genomic_DNA"/>
</dbReference>
<dbReference type="KEGG" id="arac:E0W69_012330"/>
<accession>A0A5P2G2K1</accession>
<dbReference type="PANTHER" id="PTHR36919">
    <property type="entry name" value="BLR1215 PROTEIN"/>
    <property type="match status" value="1"/>
</dbReference>
<dbReference type="Proteomes" id="UP000292424">
    <property type="component" value="Chromosome"/>
</dbReference>
<name>A0A5P2G2K1_9BACT</name>
<dbReference type="InterPro" id="IPR019223">
    <property type="entry name" value="DUF2147"/>
</dbReference>
<protein>
    <submittedName>
        <fullName evidence="3">DUF2147 domain-containing protein</fullName>
    </submittedName>
</protein>
<keyword evidence="4" id="KW-1185">Reference proteome</keyword>
<sequence>MKHLKKVLLVLIITLSFSSLFAQETGITGDWFNDSKEGKVEIYEAKDGKYYGKLVWIKEPLENGKPKLDKKNKDESLRSKPLIGLLLLKGFTKDGDIYTGGTIYDPQSGKTYACKITPKDANTLSIRGYIGVSLIGRTTVWTRTTK</sequence>
<dbReference type="OrthoDB" id="9814399at2"/>